<keyword evidence="3" id="KW-1278">Translocase</keyword>
<dbReference type="NCBIfam" id="NF004739">
    <property type="entry name" value="PRK06075.1"/>
    <property type="match status" value="1"/>
</dbReference>
<dbReference type="GO" id="GO:0005886">
    <property type="term" value="C:plasma membrane"/>
    <property type="evidence" value="ECO:0007669"/>
    <property type="project" value="UniProtKB-SubCell"/>
</dbReference>
<gene>
    <name evidence="3" type="primary">nuoD</name>
    <name evidence="6" type="ORF">STIAU_4862</name>
</gene>
<dbReference type="EC" id="7.1.1.-" evidence="3"/>
<dbReference type="InterPro" id="IPR022885">
    <property type="entry name" value="NDH1_su_D/H"/>
</dbReference>
<dbReference type="GO" id="GO:0048038">
    <property type="term" value="F:quinone binding"/>
    <property type="evidence" value="ECO:0007669"/>
    <property type="project" value="UniProtKB-KW"/>
</dbReference>
<dbReference type="PANTHER" id="PTHR11993">
    <property type="entry name" value="NADH-UBIQUINONE OXIDOREDUCTASE 49 KDA SUBUNIT"/>
    <property type="match status" value="1"/>
</dbReference>
<keyword evidence="3 6" id="KW-0830">Ubiquinone</keyword>
<keyword evidence="6" id="KW-0560">Oxidoreductase</keyword>
<evidence type="ECO:0000256" key="4">
    <source>
        <dbReference type="SAM" id="MobiDB-lite"/>
    </source>
</evidence>
<dbReference type="HAMAP" id="MF_01358">
    <property type="entry name" value="NDH1_NuoD"/>
    <property type="match status" value="1"/>
</dbReference>
<evidence type="ECO:0000313" key="6">
    <source>
        <dbReference type="EMBL" id="EAU63506.1"/>
    </source>
</evidence>
<dbReference type="GO" id="GO:0050136">
    <property type="term" value="F:NADH dehydrogenase (quinone) (non-electrogenic) activity"/>
    <property type="evidence" value="ECO:0007669"/>
    <property type="project" value="UniProtKB-UniRule"/>
</dbReference>
<comment type="similarity">
    <text evidence="3">Belongs to the complex I 49 kDa subunit family.</text>
</comment>
<evidence type="ECO:0000256" key="2">
    <source>
        <dbReference type="ARBA" id="ARBA00022519"/>
    </source>
</evidence>
<dbReference type="Gene3D" id="1.10.645.10">
    <property type="entry name" value="Cytochrome-c3 Hydrogenase, chain B"/>
    <property type="match status" value="1"/>
</dbReference>
<dbReference type="SUPFAM" id="SSF56762">
    <property type="entry name" value="HydB/Nqo4-like"/>
    <property type="match status" value="1"/>
</dbReference>
<comment type="function">
    <text evidence="3">NDH-1 shuttles electrons from NADH, via FMN and iron-sulfur (Fe-S) centers, to quinones in the respiratory chain. The immediate electron acceptor for the enzyme in this species is believed to be ubiquinone. Couples the redox reaction to proton translocation (for every two electrons transferred, four hydrogen ions are translocated across the cytoplasmic membrane), and thus conserves the redox energy in a proton gradient.</text>
</comment>
<comment type="subcellular location">
    <subcellularLocation>
        <location evidence="3">Cell inner membrane</location>
        <topology evidence="3">Peripheral membrane protein</topology>
        <orientation evidence="3">Cytoplasmic side</orientation>
    </subcellularLocation>
    <subcellularLocation>
        <location evidence="1">Cell membrane</location>
        <topology evidence="1">Peripheral membrane protein</topology>
    </subcellularLocation>
</comment>
<keyword evidence="3" id="KW-0472">Membrane</keyword>
<keyword evidence="3" id="KW-0874">Quinone</keyword>
<dbReference type="InterPro" id="IPR001135">
    <property type="entry name" value="NADH_Q_OxRdtase_suD"/>
</dbReference>
<keyword evidence="3" id="KW-0520">NAD</keyword>
<feature type="region of interest" description="Disordered" evidence="4">
    <location>
        <begin position="1"/>
        <end position="25"/>
    </location>
</feature>
<name>Q08SQ8_STIAD</name>
<organism evidence="6 7">
    <name type="scientific">Stigmatella aurantiaca (strain DW4/3-1)</name>
    <dbReference type="NCBI Taxonomy" id="378806"/>
    <lineage>
        <taxon>Bacteria</taxon>
        <taxon>Pseudomonadati</taxon>
        <taxon>Myxococcota</taxon>
        <taxon>Myxococcia</taxon>
        <taxon>Myxococcales</taxon>
        <taxon>Cystobacterineae</taxon>
        <taxon>Archangiaceae</taxon>
        <taxon>Stigmatella</taxon>
    </lineage>
</organism>
<protein>
    <recommendedName>
        <fullName evidence="3">NADH-quinone oxidoreductase subunit D</fullName>
        <ecNumber evidence="3">7.1.1.-</ecNumber>
    </recommendedName>
    <alternativeName>
        <fullName evidence="3">NADH dehydrogenase I subunit D</fullName>
    </alternativeName>
    <alternativeName>
        <fullName evidence="3">NDH-1 subunit D</fullName>
    </alternativeName>
</protein>
<evidence type="ECO:0000256" key="3">
    <source>
        <dbReference type="HAMAP-Rule" id="MF_01358"/>
    </source>
</evidence>
<evidence type="ECO:0000259" key="5">
    <source>
        <dbReference type="Pfam" id="PF00346"/>
    </source>
</evidence>
<evidence type="ECO:0000313" key="7">
    <source>
        <dbReference type="Proteomes" id="UP000032702"/>
    </source>
</evidence>
<dbReference type="EMBL" id="AAMD01000159">
    <property type="protein sequence ID" value="EAU63506.1"/>
    <property type="molecule type" value="Genomic_DNA"/>
</dbReference>
<dbReference type="NCBIfam" id="TIGR01962">
    <property type="entry name" value="NuoD"/>
    <property type="match status" value="1"/>
</dbReference>
<comment type="catalytic activity">
    <reaction evidence="3">
        <text>a quinone + NADH + 5 H(+)(in) = a quinol + NAD(+) + 4 H(+)(out)</text>
        <dbReference type="Rhea" id="RHEA:57888"/>
        <dbReference type="ChEBI" id="CHEBI:15378"/>
        <dbReference type="ChEBI" id="CHEBI:24646"/>
        <dbReference type="ChEBI" id="CHEBI:57540"/>
        <dbReference type="ChEBI" id="CHEBI:57945"/>
        <dbReference type="ChEBI" id="CHEBI:132124"/>
    </reaction>
</comment>
<accession>Q08SQ8</accession>
<comment type="caution">
    <text evidence="6">The sequence shown here is derived from an EMBL/GenBank/DDBJ whole genome shotgun (WGS) entry which is preliminary data.</text>
</comment>
<reference evidence="6 7" key="1">
    <citation type="submission" date="2006-04" db="EMBL/GenBank/DDBJ databases">
        <authorList>
            <person name="Nierman W.C."/>
        </authorList>
    </citation>
    <scope>NUCLEOTIDE SEQUENCE [LARGE SCALE GENOMIC DNA]</scope>
    <source>
        <strain evidence="6 7">DW4/3-1</strain>
    </source>
</reference>
<dbReference type="Pfam" id="PF00346">
    <property type="entry name" value="Complex1_49kDa"/>
    <property type="match status" value="1"/>
</dbReference>
<evidence type="ECO:0000256" key="1">
    <source>
        <dbReference type="ARBA" id="ARBA00004202"/>
    </source>
</evidence>
<proteinExistence type="inferred from homology"/>
<dbReference type="InterPro" id="IPR029014">
    <property type="entry name" value="NiFe-Hase_large"/>
</dbReference>
<dbReference type="AlphaFoldDB" id="Q08SQ8"/>
<dbReference type="GO" id="GO:0051287">
    <property type="term" value="F:NAD binding"/>
    <property type="evidence" value="ECO:0007669"/>
    <property type="project" value="InterPro"/>
</dbReference>
<keyword evidence="3" id="KW-1003">Cell membrane</keyword>
<dbReference type="PANTHER" id="PTHR11993:SF10">
    <property type="entry name" value="NADH DEHYDROGENASE [UBIQUINONE] IRON-SULFUR PROTEIN 2, MITOCHONDRIAL"/>
    <property type="match status" value="1"/>
</dbReference>
<comment type="subunit">
    <text evidence="3">NDH-1 is composed of 14 different subunits. Subunits NuoB, C, D, E, F, and G constitute the peripheral sector of the complex.</text>
</comment>
<feature type="domain" description="NADH-quinone oxidoreductase subunit D" evidence="5">
    <location>
        <begin position="156"/>
        <end position="424"/>
    </location>
</feature>
<keyword evidence="2 3" id="KW-0997">Cell inner membrane</keyword>
<dbReference type="Proteomes" id="UP000032702">
    <property type="component" value="Unassembled WGS sequence"/>
</dbReference>
<keyword evidence="3" id="KW-0813">Transport</keyword>
<dbReference type="PATRIC" id="fig|378806.16.peg.2385"/>
<sequence>MTPRLLQGHPMSDHPKPEDSNPDTDAYAHESELEAHLQTKRMYVNMGPSHPATHGTVRMRVELEGETILKADPEIGFLHRGFQKSCENVTWTQCLPYTDRLNYVSALMNNFGFLNAVEKLIGLEIPERAQYIRVIGSELHRMQDHLTLVGATGLELGGFAPFLLVLEGRELIMDRVSELTGARLTTSYGRVGGLNRDLPEGWIEKVLKSLDKIQELLVEVKGLLLRNRIFVDRMKGTGTINAEDALNFGFTGPCLRATGVDYDVRKAKPYWVYNQLDFDVPIGEHGDNYDRFLMRLEELHQSDRIIRQAFKQLPGGPIIVDDWRIALPPKPEVYGTIEGVMSHFKLVMEGIQVPPGEVYDATEASNGELGWYLVSDGRGRPYKVHVRAPGFPILSSVSHIIEGKMLADLIPTFDTINMIGGEVEQ</sequence>